<gene>
    <name evidence="3" type="ORF">LBW59_23825</name>
</gene>
<name>A0AAW5ZVK1_RALSL</name>
<dbReference type="Proteomes" id="UP001144050">
    <property type="component" value="Unassembled WGS sequence"/>
</dbReference>
<keyword evidence="2" id="KW-0804">Transcription</keyword>
<evidence type="ECO:0000256" key="1">
    <source>
        <dbReference type="ARBA" id="ARBA00023015"/>
    </source>
</evidence>
<keyword evidence="1" id="KW-0805">Transcription regulation</keyword>
<evidence type="ECO:0000313" key="3">
    <source>
        <dbReference type="EMBL" id="MDB0573779.1"/>
    </source>
</evidence>
<dbReference type="RefSeq" id="WP_145980096.1">
    <property type="nucleotide sequence ID" value="NZ_CDMB01000001.1"/>
</dbReference>
<reference evidence="3" key="1">
    <citation type="submission" date="2021-09" db="EMBL/GenBank/DDBJ databases">
        <title>Genomic analysis of Ralstonia spp.</title>
        <authorList>
            <person name="Aburjaile F."/>
            <person name="Ariute J.C."/>
            <person name="Pais A.K.L."/>
            <person name="Albuquerque G.M.R."/>
            <person name="Silva A.M.F."/>
            <person name="Brenig B."/>
            <person name="Azevedo V."/>
            <person name="Matiuzzi M."/>
            <person name="Ramos R."/>
            <person name="Goes-Neto A."/>
            <person name="Soares S."/>
            <person name="Iseppon A.M.B."/>
            <person name="Souza E."/>
            <person name="Gama M."/>
        </authorList>
    </citation>
    <scope>NUCLEOTIDE SEQUENCE</scope>
    <source>
        <strain evidence="3">CCRMRs91</strain>
    </source>
</reference>
<evidence type="ECO:0000313" key="4">
    <source>
        <dbReference type="Proteomes" id="UP001144050"/>
    </source>
</evidence>
<organism evidence="3 4">
    <name type="scientific">Ralstonia solanacearum</name>
    <name type="common">Pseudomonas solanacearum</name>
    <dbReference type="NCBI Taxonomy" id="305"/>
    <lineage>
        <taxon>Bacteria</taxon>
        <taxon>Pseudomonadati</taxon>
        <taxon>Pseudomonadota</taxon>
        <taxon>Betaproteobacteria</taxon>
        <taxon>Burkholderiales</taxon>
        <taxon>Burkholderiaceae</taxon>
        <taxon>Ralstonia</taxon>
        <taxon>Ralstonia solanacearum species complex</taxon>
    </lineage>
</organism>
<sequence>MATLTKATATEIEPPVMLPAELQNMSVQSLRAELARTISLTAHAIARMAVIWRELERRGEDLSDVRTGLATFLPMVADGKLHPEAVVKFAGRTVLLRTLSGLPAEKQIRLVNGERITVVMPGGDEVQLPIEDIPTQRLPRVFHGGEIRSIHDQLVIEARSGLDPRGQRGVDLDGALFDAIATVLGSSGRGVDAARMVIVSGMTTKSAADYVGVSQTAVNHQLRRIREAHAVLEPFLRRRKLDAR</sequence>
<dbReference type="EMBL" id="JAIVFG010000068">
    <property type="protein sequence ID" value="MDB0573779.1"/>
    <property type="molecule type" value="Genomic_DNA"/>
</dbReference>
<protein>
    <submittedName>
        <fullName evidence="3">Uncharacterized protein</fullName>
    </submittedName>
</protein>
<proteinExistence type="predicted"/>
<accession>A0AAW5ZVK1</accession>
<evidence type="ECO:0000256" key="2">
    <source>
        <dbReference type="ARBA" id="ARBA00023163"/>
    </source>
</evidence>
<dbReference type="AlphaFoldDB" id="A0AAW5ZVK1"/>
<dbReference type="Gene3D" id="1.10.10.2690">
    <property type="match status" value="1"/>
</dbReference>
<dbReference type="InterPro" id="IPR053721">
    <property type="entry name" value="Fimbrial_Adhesin_Reg"/>
</dbReference>
<comment type="caution">
    <text evidence="3">The sequence shown here is derived from an EMBL/GenBank/DDBJ whole genome shotgun (WGS) entry which is preliminary data.</text>
</comment>